<organism evidence="7 8">
    <name type="scientific">Thermobaculum terrenum (strain ATCC BAA-798 / CCMEE 7001 / YNP1)</name>
    <dbReference type="NCBI Taxonomy" id="525904"/>
    <lineage>
        <taxon>Bacteria</taxon>
        <taxon>Bacillati</taxon>
        <taxon>Chloroflexota</taxon>
        <taxon>Chloroflexia</taxon>
        <taxon>Candidatus Thermobaculales</taxon>
        <taxon>Candidatus Thermobaculaceae</taxon>
        <taxon>Thermobaculum</taxon>
    </lineage>
</organism>
<dbReference type="HAMAP" id="MF_01929">
    <property type="entry name" value="PurE_classI"/>
    <property type="match status" value="1"/>
</dbReference>
<reference evidence="8" key="1">
    <citation type="journal article" date="2010" name="Stand. Genomic Sci.">
        <title>Complete genome sequence of 'Thermobaculum terrenum' type strain (YNP1).</title>
        <authorList>
            <person name="Kiss H."/>
            <person name="Cleland D."/>
            <person name="Lapidus A."/>
            <person name="Lucas S."/>
            <person name="Glavina Del Rio T."/>
            <person name="Nolan M."/>
            <person name="Tice H."/>
            <person name="Han C."/>
            <person name="Goodwin L."/>
            <person name="Pitluck S."/>
            <person name="Liolios K."/>
            <person name="Ivanova N."/>
            <person name="Mavromatis K."/>
            <person name="Ovchinnikova G."/>
            <person name="Pati A."/>
            <person name="Chen A."/>
            <person name="Palaniappan K."/>
            <person name="Land M."/>
            <person name="Hauser L."/>
            <person name="Chang Y."/>
            <person name="Jeffries C."/>
            <person name="Lu M."/>
            <person name="Brettin T."/>
            <person name="Detter J."/>
            <person name="Goker M."/>
            <person name="Tindall B."/>
            <person name="Beck B."/>
            <person name="McDermott T."/>
            <person name="Woyke T."/>
            <person name="Bristow J."/>
            <person name="Eisen J."/>
            <person name="Markowitz V."/>
            <person name="Hugenholtz P."/>
            <person name="Kyrpides N."/>
            <person name="Klenk H."/>
            <person name="Cheng J."/>
        </authorList>
    </citation>
    <scope>NUCLEOTIDE SEQUENCE [LARGE SCALE GENOMIC DNA]</scope>
    <source>
        <strain evidence="8">ATCC BAA-798 / YNP1</strain>
    </source>
</reference>
<dbReference type="InterPro" id="IPR024694">
    <property type="entry name" value="PurE_prokaryotes"/>
</dbReference>
<keyword evidence="7" id="KW-0456">Lyase</keyword>
<keyword evidence="2 3" id="KW-0413">Isomerase</keyword>
<feature type="binding site" evidence="3 5">
    <location>
        <position position="13"/>
    </location>
    <ligand>
        <name>substrate</name>
    </ligand>
</feature>
<dbReference type="EMBL" id="CP001825">
    <property type="protein sequence ID" value="ACZ42311.1"/>
    <property type="molecule type" value="Genomic_DNA"/>
</dbReference>
<evidence type="ECO:0000259" key="6">
    <source>
        <dbReference type="SMART" id="SM01001"/>
    </source>
</evidence>
<evidence type="ECO:0000256" key="2">
    <source>
        <dbReference type="ARBA" id="ARBA00023235"/>
    </source>
</evidence>
<dbReference type="AlphaFoldDB" id="D1CBZ6"/>
<dbReference type="UniPathway" id="UPA00074">
    <property type="reaction ID" value="UER00943"/>
</dbReference>
<dbReference type="RefSeq" id="WP_012875346.1">
    <property type="nucleotide sequence ID" value="NC_013525.1"/>
</dbReference>
<evidence type="ECO:0000313" key="8">
    <source>
        <dbReference type="Proteomes" id="UP000000323"/>
    </source>
</evidence>
<feature type="domain" description="PurE" evidence="6">
    <location>
        <begin position="2"/>
        <end position="152"/>
    </location>
</feature>
<dbReference type="KEGG" id="ttr:Tter_1405"/>
<sequence length="152" mass="16255">MPLVSVLMGSESDRSYMQETMDTLEQMGIEGELKVISAHRQPNKLREYISQATANGVELFIAGAGAAAHLPGVIASLTTKPVIGIPLPTSDLKGQDSLYAIVQMPAGVPVATVAIGKAGARNAAYLAAQILGIKYPEIAEKYNEYRRQLAER</sequence>
<dbReference type="GO" id="GO:0016829">
    <property type="term" value="F:lyase activity"/>
    <property type="evidence" value="ECO:0007669"/>
    <property type="project" value="UniProtKB-KW"/>
</dbReference>
<comment type="catalytic activity">
    <reaction evidence="3 4">
        <text>5-carboxyamino-1-(5-phospho-D-ribosyl)imidazole + H(+) = 5-amino-1-(5-phospho-D-ribosyl)imidazole-4-carboxylate</text>
        <dbReference type="Rhea" id="RHEA:13193"/>
        <dbReference type="ChEBI" id="CHEBI:15378"/>
        <dbReference type="ChEBI" id="CHEBI:58730"/>
        <dbReference type="ChEBI" id="CHEBI:77657"/>
        <dbReference type="EC" id="5.4.99.18"/>
    </reaction>
</comment>
<dbReference type="Gene3D" id="3.40.50.1970">
    <property type="match status" value="1"/>
</dbReference>
<dbReference type="SMART" id="SM01001">
    <property type="entry name" value="AIRC"/>
    <property type="match status" value="1"/>
</dbReference>
<dbReference type="Proteomes" id="UP000000323">
    <property type="component" value="Chromosome 1"/>
</dbReference>
<dbReference type="PIRSF" id="PIRSF001338">
    <property type="entry name" value="AIR_carboxylase"/>
    <property type="match status" value="1"/>
</dbReference>
<dbReference type="HOGENOM" id="CLU_094982_2_0_0"/>
<comment type="pathway">
    <text evidence="3 4">Purine metabolism; IMP biosynthesis via de novo pathway; 5-amino-1-(5-phospho-D-ribosyl)imidazole-4-carboxylate from 5-amino-1-(5-phospho-D-ribosyl)imidazole (N5-CAIR route): step 2/2.</text>
</comment>
<comment type="similarity">
    <text evidence="3">Belongs to the AIR carboxylase family. Class I subfamily.</text>
</comment>
<dbReference type="STRING" id="525904.Tter_1405"/>
<feature type="binding site" evidence="3 5">
    <location>
        <position position="10"/>
    </location>
    <ligand>
        <name>substrate</name>
    </ligand>
</feature>
<feature type="binding site" evidence="3 5">
    <location>
        <position position="40"/>
    </location>
    <ligand>
        <name>substrate</name>
    </ligand>
</feature>
<name>D1CBZ6_THET1</name>
<accession>D1CBZ6</accession>
<dbReference type="PANTHER" id="PTHR23046:SF2">
    <property type="entry name" value="PHOSPHORIBOSYLAMINOIMIDAZOLE CARBOXYLASE"/>
    <property type="match status" value="1"/>
</dbReference>
<dbReference type="OrthoDB" id="9791908at2"/>
<evidence type="ECO:0000256" key="1">
    <source>
        <dbReference type="ARBA" id="ARBA00022755"/>
    </source>
</evidence>
<dbReference type="GO" id="GO:0034023">
    <property type="term" value="F:5-(carboxyamino)imidazole ribonucleotide mutase activity"/>
    <property type="evidence" value="ECO:0007669"/>
    <property type="project" value="UniProtKB-UniRule"/>
</dbReference>
<evidence type="ECO:0000256" key="5">
    <source>
        <dbReference type="PIRSR" id="PIRSR001338-1"/>
    </source>
</evidence>
<evidence type="ECO:0000256" key="4">
    <source>
        <dbReference type="PIRNR" id="PIRNR001338"/>
    </source>
</evidence>
<dbReference type="InterPro" id="IPR000031">
    <property type="entry name" value="PurE_dom"/>
</dbReference>
<proteinExistence type="inferred from homology"/>
<keyword evidence="8" id="KW-1185">Reference proteome</keyword>
<evidence type="ECO:0000256" key="3">
    <source>
        <dbReference type="HAMAP-Rule" id="MF_01929"/>
    </source>
</evidence>
<dbReference type="GO" id="GO:0006189">
    <property type="term" value="P:'de novo' IMP biosynthetic process"/>
    <property type="evidence" value="ECO:0007669"/>
    <property type="project" value="UniProtKB-UniRule"/>
</dbReference>
<protein>
    <recommendedName>
        <fullName evidence="3 4">N5-carboxyaminoimidazole ribonucleotide mutase</fullName>
        <shortName evidence="3 4">N5-CAIR mutase</shortName>
        <ecNumber evidence="3 4">5.4.99.18</ecNumber>
    </recommendedName>
    <alternativeName>
        <fullName evidence="3">5-(carboxyamino)imidazole ribonucleotide mutase</fullName>
    </alternativeName>
</protein>
<dbReference type="PANTHER" id="PTHR23046">
    <property type="entry name" value="PHOSPHORIBOSYLAMINOIMIDAZOLE CARBOXYLASE CATALYTIC SUBUNIT"/>
    <property type="match status" value="1"/>
</dbReference>
<evidence type="ECO:0000313" key="7">
    <source>
        <dbReference type="EMBL" id="ACZ42311.1"/>
    </source>
</evidence>
<dbReference type="NCBIfam" id="TIGR01162">
    <property type="entry name" value="purE"/>
    <property type="match status" value="1"/>
</dbReference>
<comment type="function">
    <text evidence="3 4">Catalyzes the conversion of N5-carboxyaminoimidazole ribonucleotide (N5-CAIR) to 4-carboxy-5-aminoimidazole ribonucleotide (CAIR).</text>
</comment>
<gene>
    <name evidence="3" type="primary">purE</name>
    <name evidence="7" type="ordered locus">Tter_1405</name>
</gene>
<dbReference type="Pfam" id="PF00731">
    <property type="entry name" value="AIRC"/>
    <property type="match status" value="1"/>
</dbReference>
<keyword evidence="1 3" id="KW-0658">Purine biosynthesis</keyword>
<dbReference type="SUPFAM" id="SSF52255">
    <property type="entry name" value="N5-CAIR mutase (phosphoribosylaminoimidazole carboxylase, PurE)"/>
    <property type="match status" value="1"/>
</dbReference>
<dbReference type="EC" id="5.4.99.18" evidence="3 4"/>
<dbReference type="InterPro" id="IPR033747">
    <property type="entry name" value="PurE_ClassI"/>
</dbReference>
<dbReference type="eggNOG" id="COG0041">
    <property type="taxonomic scope" value="Bacteria"/>
</dbReference>